<feature type="region of interest" description="Disordered" evidence="1">
    <location>
        <begin position="35"/>
        <end position="55"/>
    </location>
</feature>
<dbReference type="InterPro" id="IPR000270">
    <property type="entry name" value="PB1_dom"/>
</dbReference>
<proteinExistence type="predicted"/>
<dbReference type="SUPFAM" id="SSF54277">
    <property type="entry name" value="CAD &amp; PB1 domains"/>
    <property type="match status" value="1"/>
</dbReference>
<organism evidence="4 5">
    <name type="scientific">Heracleum sosnowskyi</name>
    <dbReference type="NCBI Taxonomy" id="360622"/>
    <lineage>
        <taxon>Eukaryota</taxon>
        <taxon>Viridiplantae</taxon>
        <taxon>Streptophyta</taxon>
        <taxon>Embryophyta</taxon>
        <taxon>Tracheophyta</taxon>
        <taxon>Spermatophyta</taxon>
        <taxon>Magnoliopsida</taxon>
        <taxon>eudicotyledons</taxon>
        <taxon>Gunneridae</taxon>
        <taxon>Pentapetalae</taxon>
        <taxon>asterids</taxon>
        <taxon>campanulids</taxon>
        <taxon>Apiales</taxon>
        <taxon>Apiaceae</taxon>
        <taxon>Apioideae</taxon>
        <taxon>apioid superclade</taxon>
        <taxon>Tordylieae</taxon>
        <taxon>Tordyliinae</taxon>
        <taxon>Heracleum</taxon>
    </lineage>
</organism>
<feature type="compositionally biased region" description="Acidic residues" evidence="1">
    <location>
        <begin position="35"/>
        <end position="46"/>
    </location>
</feature>
<dbReference type="InterPro" id="IPR053793">
    <property type="entry name" value="PB1-like"/>
</dbReference>
<evidence type="ECO:0000313" key="4">
    <source>
        <dbReference type="EMBL" id="KAK1357869.1"/>
    </source>
</evidence>
<keyword evidence="2" id="KW-0732">Signal</keyword>
<dbReference type="Proteomes" id="UP001237642">
    <property type="component" value="Unassembled WGS sequence"/>
</dbReference>
<feature type="signal peptide" evidence="2">
    <location>
        <begin position="1"/>
        <end position="31"/>
    </location>
</feature>
<name>A0AAD8H163_9APIA</name>
<keyword evidence="5" id="KW-1185">Reference proteome</keyword>
<dbReference type="EMBL" id="JAUIZM010000011">
    <property type="protein sequence ID" value="KAK1357869.1"/>
    <property type="molecule type" value="Genomic_DNA"/>
</dbReference>
<evidence type="ECO:0000256" key="1">
    <source>
        <dbReference type="SAM" id="MobiDB-lite"/>
    </source>
</evidence>
<accession>A0AAD8H163</accession>
<sequence length="187" mass="21240">MLEVFTALILLSNLLLLFLLCSIFFSERAVSESDDSEAADTEDETNDYVNESGEAESKSNDRFLIKVLYEDTDTIKQWFVPIISGILDIDIDEFRDRITKLFGLPRYSELDLRYHDEDGLLTTITDDDDLQEILMQKTDHVKIYARIMNNAITKQARGGAGFEPVCTSKPTNTSASPEPDLDDWLIT</sequence>
<reference evidence="4" key="1">
    <citation type="submission" date="2023-02" db="EMBL/GenBank/DDBJ databases">
        <title>Genome of toxic invasive species Heracleum sosnowskyi carries increased number of genes despite the absence of recent whole-genome duplications.</title>
        <authorList>
            <person name="Schelkunov M."/>
            <person name="Shtratnikova V."/>
            <person name="Makarenko M."/>
            <person name="Klepikova A."/>
            <person name="Omelchenko D."/>
            <person name="Novikova G."/>
            <person name="Obukhova E."/>
            <person name="Bogdanov V."/>
            <person name="Penin A."/>
            <person name="Logacheva M."/>
        </authorList>
    </citation>
    <scope>NUCLEOTIDE SEQUENCE</scope>
    <source>
        <strain evidence="4">Hsosn_3</strain>
        <tissue evidence="4">Leaf</tissue>
    </source>
</reference>
<feature type="chain" id="PRO_5042129890" description="PB1 domain-containing protein" evidence="2">
    <location>
        <begin position="32"/>
        <end position="187"/>
    </location>
</feature>
<reference evidence="4" key="2">
    <citation type="submission" date="2023-05" db="EMBL/GenBank/DDBJ databases">
        <authorList>
            <person name="Schelkunov M.I."/>
        </authorList>
    </citation>
    <scope>NUCLEOTIDE SEQUENCE</scope>
    <source>
        <strain evidence="4">Hsosn_3</strain>
        <tissue evidence="4">Leaf</tissue>
    </source>
</reference>
<dbReference type="PROSITE" id="PS51745">
    <property type="entry name" value="PB1"/>
    <property type="match status" value="1"/>
</dbReference>
<feature type="domain" description="PB1" evidence="3">
    <location>
        <begin position="62"/>
        <end position="144"/>
    </location>
</feature>
<feature type="region of interest" description="Disordered" evidence="1">
    <location>
        <begin position="163"/>
        <end position="187"/>
    </location>
</feature>
<dbReference type="Pfam" id="PF00564">
    <property type="entry name" value="PB1"/>
    <property type="match status" value="1"/>
</dbReference>
<evidence type="ECO:0000259" key="3">
    <source>
        <dbReference type="PROSITE" id="PS51745"/>
    </source>
</evidence>
<gene>
    <name evidence="4" type="ORF">POM88_051125</name>
</gene>
<dbReference type="AlphaFoldDB" id="A0AAD8H163"/>
<evidence type="ECO:0000313" key="5">
    <source>
        <dbReference type="Proteomes" id="UP001237642"/>
    </source>
</evidence>
<dbReference type="Gene3D" id="3.10.20.90">
    <property type="entry name" value="Phosphatidylinositol 3-kinase Catalytic Subunit, Chain A, domain 1"/>
    <property type="match status" value="1"/>
</dbReference>
<evidence type="ECO:0000256" key="2">
    <source>
        <dbReference type="SAM" id="SignalP"/>
    </source>
</evidence>
<comment type="caution">
    <text evidence="4">The sequence shown here is derived from an EMBL/GenBank/DDBJ whole genome shotgun (WGS) entry which is preliminary data.</text>
</comment>
<protein>
    <recommendedName>
        <fullName evidence="3">PB1 domain-containing protein</fullName>
    </recommendedName>
</protein>